<dbReference type="EMBL" id="GBXM01071729">
    <property type="protein sequence ID" value="JAH36848.1"/>
    <property type="molecule type" value="Transcribed_RNA"/>
</dbReference>
<proteinExistence type="predicted"/>
<organism evidence="1">
    <name type="scientific">Anguilla anguilla</name>
    <name type="common">European freshwater eel</name>
    <name type="synonym">Muraena anguilla</name>
    <dbReference type="NCBI Taxonomy" id="7936"/>
    <lineage>
        <taxon>Eukaryota</taxon>
        <taxon>Metazoa</taxon>
        <taxon>Chordata</taxon>
        <taxon>Craniata</taxon>
        <taxon>Vertebrata</taxon>
        <taxon>Euteleostomi</taxon>
        <taxon>Actinopterygii</taxon>
        <taxon>Neopterygii</taxon>
        <taxon>Teleostei</taxon>
        <taxon>Anguilliformes</taxon>
        <taxon>Anguillidae</taxon>
        <taxon>Anguilla</taxon>
    </lineage>
</organism>
<accession>A0A0E9S8K5</accession>
<reference evidence="1" key="1">
    <citation type="submission" date="2014-11" db="EMBL/GenBank/DDBJ databases">
        <authorList>
            <person name="Amaro Gonzalez C."/>
        </authorList>
    </citation>
    <scope>NUCLEOTIDE SEQUENCE</scope>
</reference>
<evidence type="ECO:0000313" key="1">
    <source>
        <dbReference type="EMBL" id="JAH36848.1"/>
    </source>
</evidence>
<sequence length="24" mass="2761">MSISLQEGNQFWIWCYVKGDSGVI</sequence>
<protein>
    <submittedName>
        <fullName evidence="1">Uncharacterized protein</fullName>
    </submittedName>
</protein>
<dbReference type="AlphaFoldDB" id="A0A0E9S8K5"/>
<name>A0A0E9S8K5_ANGAN</name>
<reference evidence="1" key="2">
    <citation type="journal article" date="2015" name="Fish Shellfish Immunol.">
        <title>Early steps in the European eel (Anguilla anguilla)-Vibrio vulnificus interaction in the gills: Role of the RtxA13 toxin.</title>
        <authorList>
            <person name="Callol A."/>
            <person name="Pajuelo D."/>
            <person name="Ebbesson L."/>
            <person name="Teles M."/>
            <person name="MacKenzie S."/>
            <person name="Amaro C."/>
        </authorList>
    </citation>
    <scope>NUCLEOTIDE SEQUENCE</scope>
</reference>